<evidence type="ECO:0000256" key="5">
    <source>
        <dbReference type="ARBA" id="ARBA00022840"/>
    </source>
</evidence>
<dbReference type="Proteomes" id="UP000886883">
    <property type="component" value="Unassembled WGS sequence"/>
</dbReference>
<protein>
    <recommendedName>
        <fullName evidence="9">DNA 3'-5' helicase</fullName>
        <ecNumber evidence="9">5.6.2.4</ecNumber>
    </recommendedName>
</protein>
<dbReference type="CDD" id="cd18807">
    <property type="entry name" value="SF1_C_UvrD"/>
    <property type="match status" value="1"/>
</dbReference>
<evidence type="ECO:0000256" key="6">
    <source>
        <dbReference type="ARBA" id="ARBA00023125"/>
    </source>
</evidence>
<proteinExistence type="inferred from homology"/>
<dbReference type="InterPro" id="IPR014016">
    <property type="entry name" value="UvrD-like_ATP-bd"/>
</dbReference>
<dbReference type="CDD" id="cd17932">
    <property type="entry name" value="DEXQc_UvrD"/>
    <property type="match status" value="1"/>
</dbReference>
<evidence type="ECO:0000256" key="3">
    <source>
        <dbReference type="ARBA" id="ARBA00022801"/>
    </source>
</evidence>
<evidence type="ECO:0000256" key="11">
    <source>
        <dbReference type="PROSITE-ProRule" id="PRU00560"/>
    </source>
</evidence>
<organism evidence="14 15">
    <name type="scientific">Candidatus Eisenbergiella merdigallinarum</name>
    <dbReference type="NCBI Taxonomy" id="2838552"/>
    <lineage>
        <taxon>Bacteria</taxon>
        <taxon>Bacillati</taxon>
        <taxon>Bacillota</taxon>
        <taxon>Clostridia</taxon>
        <taxon>Lachnospirales</taxon>
        <taxon>Lachnospiraceae</taxon>
        <taxon>Eisenbergiella</taxon>
    </lineage>
</organism>
<comment type="similarity">
    <text evidence="1">Belongs to the helicase family. UvrD subfamily.</text>
</comment>
<keyword evidence="6" id="KW-0238">DNA-binding</keyword>
<evidence type="ECO:0000256" key="1">
    <source>
        <dbReference type="ARBA" id="ARBA00009922"/>
    </source>
</evidence>
<dbReference type="PANTHER" id="PTHR11070">
    <property type="entry name" value="UVRD / RECB / PCRA DNA HELICASE FAMILY MEMBER"/>
    <property type="match status" value="1"/>
</dbReference>
<comment type="catalytic activity">
    <reaction evidence="10">
        <text>ATP + H2O = ADP + phosphate + H(+)</text>
        <dbReference type="Rhea" id="RHEA:13065"/>
        <dbReference type="ChEBI" id="CHEBI:15377"/>
        <dbReference type="ChEBI" id="CHEBI:15378"/>
        <dbReference type="ChEBI" id="CHEBI:30616"/>
        <dbReference type="ChEBI" id="CHEBI:43474"/>
        <dbReference type="ChEBI" id="CHEBI:456216"/>
        <dbReference type="EC" id="5.6.2.4"/>
    </reaction>
</comment>
<evidence type="ECO:0000259" key="13">
    <source>
        <dbReference type="PROSITE" id="PS51217"/>
    </source>
</evidence>
<dbReference type="GO" id="GO:0016787">
    <property type="term" value="F:hydrolase activity"/>
    <property type="evidence" value="ECO:0007669"/>
    <property type="project" value="UniProtKB-UniRule"/>
</dbReference>
<dbReference type="EC" id="5.6.2.4" evidence="9"/>
<evidence type="ECO:0000313" key="15">
    <source>
        <dbReference type="Proteomes" id="UP000886883"/>
    </source>
</evidence>
<dbReference type="Gene3D" id="1.10.10.160">
    <property type="match status" value="1"/>
</dbReference>
<keyword evidence="3 11" id="KW-0378">Hydrolase</keyword>
<dbReference type="PANTHER" id="PTHR11070:SF2">
    <property type="entry name" value="ATP-DEPENDENT DNA HELICASE SRS2"/>
    <property type="match status" value="1"/>
</dbReference>
<gene>
    <name evidence="14" type="ORF">H9763_07495</name>
</gene>
<evidence type="ECO:0000256" key="10">
    <source>
        <dbReference type="ARBA" id="ARBA00048988"/>
    </source>
</evidence>
<evidence type="ECO:0000313" key="14">
    <source>
        <dbReference type="EMBL" id="HJB91295.1"/>
    </source>
</evidence>
<name>A0A9D2SCT9_9FIRM</name>
<dbReference type="EMBL" id="DWXE01000026">
    <property type="protein sequence ID" value="HJB91295.1"/>
    <property type="molecule type" value="Genomic_DNA"/>
</dbReference>
<dbReference type="GO" id="GO:0005524">
    <property type="term" value="F:ATP binding"/>
    <property type="evidence" value="ECO:0007669"/>
    <property type="project" value="UniProtKB-UniRule"/>
</dbReference>
<evidence type="ECO:0000256" key="8">
    <source>
        <dbReference type="ARBA" id="ARBA00034617"/>
    </source>
</evidence>
<dbReference type="InterPro" id="IPR027417">
    <property type="entry name" value="P-loop_NTPase"/>
</dbReference>
<dbReference type="GO" id="GO:0003677">
    <property type="term" value="F:DNA binding"/>
    <property type="evidence" value="ECO:0007669"/>
    <property type="project" value="UniProtKB-KW"/>
</dbReference>
<evidence type="ECO:0000259" key="12">
    <source>
        <dbReference type="PROSITE" id="PS51198"/>
    </source>
</evidence>
<dbReference type="PROSITE" id="PS51217">
    <property type="entry name" value="UVRD_HELICASE_CTER"/>
    <property type="match status" value="1"/>
</dbReference>
<dbReference type="PROSITE" id="PS51198">
    <property type="entry name" value="UVRD_HELICASE_ATP_BIND"/>
    <property type="match status" value="1"/>
</dbReference>
<accession>A0A9D2SCT9</accession>
<dbReference type="GO" id="GO:0000725">
    <property type="term" value="P:recombinational repair"/>
    <property type="evidence" value="ECO:0007669"/>
    <property type="project" value="TreeGrafter"/>
</dbReference>
<dbReference type="AlphaFoldDB" id="A0A9D2SCT9"/>
<dbReference type="Gene3D" id="3.40.50.300">
    <property type="entry name" value="P-loop containing nucleotide triphosphate hydrolases"/>
    <property type="match status" value="2"/>
</dbReference>
<reference evidence="14" key="2">
    <citation type="submission" date="2021-04" db="EMBL/GenBank/DDBJ databases">
        <authorList>
            <person name="Gilroy R."/>
        </authorList>
    </citation>
    <scope>NUCLEOTIDE SEQUENCE</scope>
    <source>
        <strain evidence="14">USAMLcec3-2134</strain>
    </source>
</reference>
<dbReference type="InterPro" id="IPR014017">
    <property type="entry name" value="DNA_helicase_UvrD-like_C"/>
</dbReference>
<keyword evidence="5 11" id="KW-0067">ATP-binding</keyword>
<dbReference type="SUPFAM" id="SSF52540">
    <property type="entry name" value="P-loop containing nucleoside triphosphate hydrolases"/>
    <property type="match status" value="1"/>
</dbReference>
<comment type="catalytic activity">
    <reaction evidence="8">
        <text>Couples ATP hydrolysis with the unwinding of duplex DNA by translocating in the 3'-5' direction.</text>
        <dbReference type="EC" id="5.6.2.4"/>
    </reaction>
</comment>
<dbReference type="InterPro" id="IPR013986">
    <property type="entry name" value="DExx_box_DNA_helicase_dom_sf"/>
</dbReference>
<feature type="domain" description="UvrD-like helicase ATP-binding" evidence="12">
    <location>
        <begin position="1"/>
        <end position="276"/>
    </location>
</feature>
<keyword evidence="2 11" id="KW-0547">Nucleotide-binding</keyword>
<evidence type="ECO:0000256" key="4">
    <source>
        <dbReference type="ARBA" id="ARBA00022806"/>
    </source>
</evidence>
<dbReference type="Gene3D" id="1.10.486.10">
    <property type="entry name" value="PCRA, domain 4"/>
    <property type="match status" value="1"/>
</dbReference>
<sequence>MQGNKEQNEAIVWNRGPAMILAGPGSGKTFTTVERVRHLIEVHGVDPAGILVITFTRAAARQMRDRFLTRMGETFHPVVFGTFHAVFFQILKTSCHYDSNSILTEKEKREFLRIVLHQQRAEDSFDPAWEEGLLSEIGRVKNAGQGLSGFQSDCVEAEEFRRIFEGFCRQIQSAGRLDLDDFAPAVKRLFQTKPGVLKEWRRRFPYILVDEFQDINAEQYEAVKLLAGEAANLFVVGDDDQSIYGFRGSDPSIMRQFTKDYPEAVCIRLSVNYRSRPGIVRAAGQLISENRNRFPKKIRAGKETVRETDEGKDGPAFSALSPDGSVRVGAFADEREEARRVAEMIGRLQGKEPGWSTAAIFRTASGALALAEALEAEKIPFFMRQRPNNPYLHPVCQDLLAYLRFAKRERSRGNFLRIMNRPCRYLSRQLLSEGQVSFPALLSACRTNPFLYGNIRKLQDDIGRIAGMDPFAAVRYIRRGAGYDRWLHELEGKKGEEYVKMADFFQQSAREFRTLEQLEAHIGQFGRSLEEAQKRERAKEGTKTVELLTMHGAKGLEFDAVFLPGCNEGLVPHKKSASGDQLEEERRMFYVGMTRAKERLFLSWHQKSGEDISFPSRFLRECGYREPWRGPE</sequence>
<evidence type="ECO:0000256" key="7">
    <source>
        <dbReference type="ARBA" id="ARBA00023235"/>
    </source>
</evidence>
<dbReference type="Pfam" id="PF13361">
    <property type="entry name" value="UvrD_C"/>
    <property type="match status" value="2"/>
</dbReference>
<keyword evidence="7" id="KW-0413">Isomerase</keyword>
<evidence type="ECO:0000256" key="9">
    <source>
        <dbReference type="ARBA" id="ARBA00034808"/>
    </source>
</evidence>
<dbReference type="GO" id="GO:0043138">
    <property type="term" value="F:3'-5' DNA helicase activity"/>
    <property type="evidence" value="ECO:0007669"/>
    <property type="project" value="UniProtKB-EC"/>
</dbReference>
<keyword evidence="4 11" id="KW-0347">Helicase</keyword>
<dbReference type="InterPro" id="IPR000212">
    <property type="entry name" value="DNA_helicase_UvrD/REP"/>
</dbReference>
<dbReference type="Pfam" id="PF00580">
    <property type="entry name" value="UvrD-helicase"/>
    <property type="match status" value="1"/>
</dbReference>
<feature type="domain" description="UvrD-like helicase C-terminal" evidence="13">
    <location>
        <begin position="277"/>
        <end position="555"/>
    </location>
</feature>
<evidence type="ECO:0000256" key="2">
    <source>
        <dbReference type="ARBA" id="ARBA00022741"/>
    </source>
</evidence>
<feature type="binding site" evidence="11">
    <location>
        <begin position="22"/>
        <end position="29"/>
    </location>
    <ligand>
        <name>ATP</name>
        <dbReference type="ChEBI" id="CHEBI:30616"/>
    </ligand>
</feature>
<reference evidence="14" key="1">
    <citation type="journal article" date="2021" name="PeerJ">
        <title>Extensive microbial diversity within the chicken gut microbiome revealed by metagenomics and culture.</title>
        <authorList>
            <person name="Gilroy R."/>
            <person name="Ravi A."/>
            <person name="Getino M."/>
            <person name="Pursley I."/>
            <person name="Horton D.L."/>
            <person name="Alikhan N.F."/>
            <person name="Baker D."/>
            <person name="Gharbi K."/>
            <person name="Hall N."/>
            <person name="Watson M."/>
            <person name="Adriaenssens E.M."/>
            <person name="Foster-Nyarko E."/>
            <person name="Jarju S."/>
            <person name="Secka A."/>
            <person name="Antonio M."/>
            <person name="Oren A."/>
            <person name="Chaudhuri R.R."/>
            <person name="La Ragione R."/>
            <person name="Hildebrand F."/>
            <person name="Pallen M.J."/>
        </authorList>
    </citation>
    <scope>NUCLEOTIDE SEQUENCE</scope>
    <source>
        <strain evidence="14">USAMLcec3-2134</strain>
    </source>
</reference>
<comment type="caution">
    <text evidence="14">The sequence shown here is derived from an EMBL/GenBank/DDBJ whole genome shotgun (WGS) entry which is preliminary data.</text>
</comment>